<evidence type="ECO:0000313" key="2">
    <source>
        <dbReference type="EMBL" id="RDL36635.1"/>
    </source>
</evidence>
<keyword evidence="3" id="KW-1185">Reference proteome</keyword>
<name>A0A370TMA0_9HELO</name>
<organism evidence="2 3">
    <name type="scientific">Venustampulla echinocandica</name>
    <dbReference type="NCBI Taxonomy" id="2656787"/>
    <lineage>
        <taxon>Eukaryota</taxon>
        <taxon>Fungi</taxon>
        <taxon>Dikarya</taxon>
        <taxon>Ascomycota</taxon>
        <taxon>Pezizomycotina</taxon>
        <taxon>Leotiomycetes</taxon>
        <taxon>Helotiales</taxon>
        <taxon>Pleuroascaceae</taxon>
        <taxon>Venustampulla</taxon>
    </lineage>
</organism>
<dbReference type="RefSeq" id="XP_031869291.1">
    <property type="nucleotide sequence ID" value="XM_032014610.1"/>
</dbReference>
<dbReference type="GeneID" id="43598836"/>
<proteinExistence type="predicted"/>
<evidence type="ECO:0000313" key="3">
    <source>
        <dbReference type="Proteomes" id="UP000254866"/>
    </source>
</evidence>
<feature type="region of interest" description="Disordered" evidence="1">
    <location>
        <begin position="146"/>
        <end position="175"/>
    </location>
</feature>
<dbReference type="STRING" id="2656787.A0A370TMA0"/>
<dbReference type="AlphaFoldDB" id="A0A370TMA0"/>
<protein>
    <submittedName>
        <fullName evidence="2">Uncharacterized protein</fullName>
    </submittedName>
</protein>
<dbReference type="Proteomes" id="UP000254866">
    <property type="component" value="Unassembled WGS sequence"/>
</dbReference>
<dbReference type="EMBL" id="NPIC01000004">
    <property type="protein sequence ID" value="RDL36635.1"/>
    <property type="molecule type" value="Genomic_DNA"/>
</dbReference>
<gene>
    <name evidence="2" type="ORF">BP5553_05987</name>
</gene>
<sequence>MSELLGCDAVGCPVDEYRIAQCKVGNATLKAVGIANVTTIADTRPFTWTLGLQERPSAGNGPQITFDRNFYLGTPPSLQLNGTTGCALFFEGIAANLTVPEDKVDSFTCSDVLNKDCVSDLITQAQLAVKAGEPAKDSDFCNEMRESLVDKPPSTSLTGDKPLEKTDQSQCRPTTGQNYDLSLVTSQQQQSSSRELEQLAPVLYAITPVMTIFRKGDDTKAGLTCLKLVESKANQTTDDTKPQGSSAGINTPFMAYFALVSLTLVFVL</sequence>
<evidence type="ECO:0000256" key="1">
    <source>
        <dbReference type="SAM" id="MobiDB-lite"/>
    </source>
</evidence>
<reference evidence="2 3" key="1">
    <citation type="journal article" date="2018" name="IMA Fungus">
        <title>IMA Genome-F 9: Draft genome sequence of Annulohypoxylon stygium, Aspergillus mulundensis, Berkeleyomyces basicola (syn. Thielaviopsis basicola), Ceratocystis smalleyi, two Cercospora beticola strains, Coleophoma cylindrospora, Fusarium fracticaudum, Phialophora cf. hyalina, and Morchella septimelata.</title>
        <authorList>
            <person name="Wingfield B.D."/>
            <person name="Bills G.F."/>
            <person name="Dong Y."/>
            <person name="Huang W."/>
            <person name="Nel W.J."/>
            <person name="Swalarsk-Parry B.S."/>
            <person name="Vaghefi N."/>
            <person name="Wilken P.M."/>
            <person name="An Z."/>
            <person name="de Beer Z.W."/>
            <person name="De Vos L."/>
            <person name="Chen L."/>
            <person name="Duong T.A."/>
            <person name="Gao Y."/>
            <person name="Hammerbacher A."/>
            <person name="Kikkert J.R."/>
            <person name="Li Y."/>
            <person name="Li H."/>
            <person name="Li K."/>
            <person name="Li Q."/>
            <person name="Liu X."/>
            <person name="Ma X."/>
            <person name="Naidoo K."/>
            <person name="Pethybridge S.J."/>
            <person name="Sun J."/>
            <person name="Steenkamp E.T."/>
            <person name="van der Nest M.A."/>
            <person name="van Wyk S."/>
            <person name="Wingfield M.J."/>
            <person name="Xiong C."/>
            <person name="Yue Q."/>
            <person name="Zhang X."/>
        </authorList>
    </citation>
    <scope>NUCLEOTIDE SEQUENCE [LARGE SCALE GENOMIC DNA]</scope>
    <source>
        <strain evidence="2 3">BP 5553</strain>
    </source>
</reference>
<dbReference type="OrthoDB" id="4154404at2759"/>
<comment type="caution">
    <text evidence="2">The sequence shown here is derived from an EMBL/GenBank/DDBJ whole genome shotgun (WGS) entry which is preliminary data.</text>
</comment>
<accession>A0A370TMA0</accession>